<evidence type="ECO:0000313" key="1">
    <source>
        <dbReference type="EMBL" id="GFS60545.1"/>
    </source>
</evidence>
<sequence>MTPKKVRTTPTHSALSSATEDLFYWLAHPFGDHSSSYHFQPFITKPAKSRQVSVQRIQESCFPLSLHYEARECSTSYSQVESSSSETAFLHPLRVSTDARKLFPLALHYSPDIWSYSCSLPCPLTQSVCQKILPTLVCGFRCAFAHRVPSHAATNALHFGCFFLESVALSTLLCPLHLTHTE</sequence>
<evidence type="ECO:0000313" key="2">
    <source>
        <dbReference type="Proteomes" id="UP000887013"/>
    </source>
</evidence>
<accession>A0A8X6IUU7</accession>
<comment type="caution">
    <text evidence="1">The sequence shown here is derived from an EMBL/GenBank/DDBJ whole genome shotgun (WGS) entry which is preliminary data.</text>
</comment>
<name>A0A8X6IUU7_NEPPI</name>
<dbReference type="EMBL" id="BMAW01093477">
    <property type="protein sequence ID" value="GFS60545.1"/>
    <property type="molecule type" value="Genomic_DNA"/>
</dbReference>
<gene>
    <name evidence="1" type="ORF">NPIL_696171</name>
</gene>
<dbReference type="AlphaFoldDB" id="A0A8X6IUU7"/>
<proteinExistence type="predicted"/>
<protein>
    <submittedName>
        <fullName evidence="1">Uncharacterized protein</fullName>
    </submittedName>
</protein>
<dbReference type="Proteomes" id="UP000887013">
    <property type="component" value="Unassembled WGS sequence"/>
</dbReference>
<keyword evidence="2" id="KW-1185">Reference proteome</keyword>
<reference evidence="1" key="1">
    <citation type="submission" date="2020-08" db="EMBL/GenBank/DDBJ databases">
        <title>Multicomponent nature underlies the extraordinary mechanical properties of spider dragline silk.</title>
        <authorList>
            <person name="Kono N."/>
            <person name="Nakamura H."/>
            <person name="Mori M."/>
            <person name="Yoshida Y."/>
            <person name="Ohtoshi R."/>
            <person name="Malay A.D."/>
            <person name="Moran D.A.P."/>
            <person name="Tomita M."/>
            <person name="Numata K."/>
            <person name="Arakawa K."/>
        </authorList>
    </citation>
    <scope>NUCLEOTIDE SEQUENCE</scope>
</reference>
<organism evidence="1 2">
    <name type="scientific">Nephila pilipes</name>
    <name type="common">Giant wood spider</name>
    <name type="synonym">Nephila maculata</name>
    <dbReference type="NCBI Taxonomy" id="299642"/>
    <lineage>
        <taxon>Eukaryota</taxon>
        <taxon>Metazoa</taxon>
        <taxon>Ecdysozoa</taxon>
        <taxon>Arthropoda</taxon>
        <taxon>Chelicerata</taxon>
        <taxon>Arachnida</taxon>
        <taxon>Araneae</taxon>
        <taxon>Araneomorphae</taxon>
        <taxon>Entelegynae</taxon>
        <taxon>Araneoidea</taxon>
        <taxon>Nephilidae</taxon>
        <taxon>Nephila</taxon>
    </lineage>
</organism>